<evidence type="ECO:0000256" key="2">
    <source>
        <dbReference type="ARBA" id="ARBA00022946"/>
    </source>
</evidence>
<evidence type="ECO:0000256" key="4">
    <source>
        <dbReference type="SAM" id="MobiDB-lite"/>
    </source>
</evidence>
<accession>A0A9W6EXX7</accession>
<dbReference type="InterPro" id="IPR017703">
    <property type="entry name" value="YgfZ/GCV_T_CS"/>
</dbReference>
<evidence type="ECO:0000313" key="5">
    <source>
        <dbReference type="EMBL" id="GLC48899.1"/>
    </source>
</evidence>
<keyword evidence="3" id="KW-0496">Mitochondrion</keyword>
<feature type="compositionally biased region" description="Low complexity" evidence="4">
    <location>
        <begin position="292"/>
        <end position="301"/>
    </location>
</feature>
<evidence type="ECO:0000256" key="3">
    <source>
        <dbReference type="ARBA" id="ARBA00023128"/>
    </source>
</evidence>
<protein>
    <recommendedName>
        <fullName evidence="7">Aminomethyltransferase folate-binding domain-containing protein</fullName>
    </recommendedName>
</protein>
<dbReference type="OrthoDB" id="191995at2759"/>
<organism evidence="5 6">
    <name type="scientific">Pleodorina starrii</name>
    <dbReference type="NCBI Taxonomy" id="330485"/>
    <lineage>
        <taxon>Eukaryota</taxon>
        <taxon>Viridiplantae</taxon>
        <taxon>Chlorophyta</taxon>
        <taxon>core chlorophytes</taxon>
        <taxon>Chlorophyceae</taxon>
        <taxon>CS clade</taxon>
        <taxon>Chlamydomonadales</taxon>
        <taxon>Volvocaceae</taxon>
        <taxon>Pleodorina</taxon>
    </lineage>
</organism>
<dbReference type="EMBL" id="BRXU01000002">
    <property type="protein sequence ID" value="GLC48899.1"/>
    <property type="molecule type" value="Genomic_DNA"/>
</dbReference>
<dbReference type="AlphaFoldDB" id="A0A9W6EXX7"/>
<dbReference type="GO" id="GO:0016226">
    <property type="term" value="P:iron-sulfur cluster assembly"/>
    <property type="evidence" value="ECO:0007669"/>
    <property type="project" value="TreeGrafter"/>
</dbReference>
<evidence type="ECO:0008006" key="7">
    <source>
        <dbReference type="Google" id="ProtNLM"/>
    </source>
</evidence>
<dbReference type="PANTHER" id="PTHR22602:SF0">
    <property type="entry name" value="TRANSFERASE CAF17, MITOCHONDRIAL-RELATED"/>
    <property type="match status" value="1"/>
</dbReference>
<dbReference type="InterPro" id="IPR045179">
    <property type="entry name" value="YgfZ/GcvT"/>
</dbReference>
<dbReference type="GO" id="GO:0005759">
    <property type="term" value="C:mitochondrial matrix"/>
    <property type="evidence" value="ECO:0007669"/>
    <property type="project" value="TreeGrafter"/>
</dbReference>
<proteinExistence type="predicted"/>
<dbReference type="NCBIfam" id="TIGR03317">
    <property type="entry name" value="ygfZ_signature"/>
    <property type="match status" value="1"/>
</dbReference>
<comment type="subcellular location">
    <subcellularLocation>
        <location evidence="1">Mitochondrion</location>
    </subcellularLocation>
</comment>
<dbReference type="Gene3D" id="3.30.1360.120">
    <property type="entry name" value="Probable tRNA modification gtpase trme, domain 1"/>
    <property type="match status" value="2"/>
</dbReference>
<feature type="region of interest" description="Disordered" evidence="4">
    <location>
        <begin position="266"/>
        <end position="301"/>
    </location>
</feature>
<dbReference type="PANTHER" id="PTHR22602">
    <property type="entry name" value="TRANSFERASE CAF17, MITOCHONDRIAL-RELATED"/>
    <property type="match status" value="1"/>
</dbReference>
<reference evidence="5 6" key="1">
    <citation type="journal article" date="2023" name="Commun. Biol.">
        <title>Reorganization of the ancestral sex-determining regions during the evolution of trioecy in Pleodorina starrii.</title>
        <authorList>
            <person name="Takahashi K."/>
            <person name="Suzuki S."/>
            <person name="Kawai-Toyooka H."/>
            <person name="Yamamoto K."/>
            <person name="Hamaji T."/>
            <person name="Ootsuki R."/>
            <person name="Yamaguchi H."/>
            <person name="Kawachi M."/>
            <person name="Higashiyama T."/>
            <person name="Nozaki H."/>
        </authorList>
    </citation>
    <scope>NUCLEOTIDE SEQUENCE [LARGE SCALE GENOMIC DNA]</scope>
    <source>
        <strain evidence="5 6">NIES-4479</strain>
    </source>
</reference>
<keyword evidence="2" id="KW-0809">Transit peptide</keyword>
<dbReference type="Proteomes" id="UP001165080">
    <property type="component" value="Unassembled WGS sequence"/>
</dbReference>
<dbReference type="SUPFAM" id="SSF103025">
    <property type="entry name" value="Folate-binding domain"/>
    <property type="match status" value="1"/>
</dbReference>
<keyword evidence="6" id="KW-1185">Reference proteome</keyword>
<comment type="caution">
    <text evidence="5">The sequence shown here is derived from an EMBL/GenBank/DDBJ whole genome shotgun (WGS) entry which is preliminary data.</text>
</comment>
<name>A0A9W6EXX7_9CHLO</name>
<evidence type="ECO:0000313" key="6">
    <source>
        <dbReference type="Proteomes" id="UP001165080"/>
    </source>
</evidence>
<evidence type="ECO:0000256" key="1">
    <source>
        <dbReference type="ARBA" id="ARBA00004173"/>
    </source>
</evidence>
<gene>
    <name evidence="5" type="primary">PLEST005911</name>
    <name evidence="5" type="ORF">PLESTB_000160600</name>
</gene>
<sequence>MSSSGCNSLVSIVRQCCVRGISQAHSWRSFSSALAASSSQWAFLTSRGVLQAEGPQALEFLQGIVSNDVRPLMGAGPQQAPVYAAILTPKGKFLHDVFIYPHPELQDAVLLDVDRDGRTAALQLLNRYKLRRPIKFQDVSARYSVATCWGRASPPPGPWWRPDPRLADLGFRALVPAAAAATLGDAVGASAAAASEDEYRALRYQLGVAEGEVEIPAGQAAPLDYNVDVLNGVSYTKGCYVGQERNSFTHYRGVIRKRLMPVRLEVLGPGDSPASQPAARQLGSGTDGDTAGPGPSSDSAAAGTAAAQAVCGAGADVVDAASGRSVGQLRGAVLAGSGAGPQGRGGAAAWGIAYLKLDAALHAAEGRSELLVAASSGAEAAGSAEELGTTAARTAAAGAETGIVGGGAGGLSPGAAVWRVIPVRPTWWPSEWGREEEVASGGGSR</sequence>
<dbReference type="InterPro" id="IPR027266">
    <property type="entry name" value="TrmE/GcvT-like"/>
</dbReference>